<proteinExistence type="inferred from homology"/>
<dbReference type="PANTHER" id="PTHR45846">
    <property type="entry name" value="TRNA-DIHYDROURIDINE(47) SYNTHASE [NAD(P)(+)]-LIKE"/>
    <property type="match status" value="1"/>
</dbReference>
<dbReference type="GO" id="GO:0003723">
    <property type="term" value="F:RNA binding"/>
    <property type="evidence" value="ECO:0007669"/>
    <property type="project" value="TreeGrafter"/>
</dbReference>
<evidence type="ECO:0000256" key="17">
    <source>
        <dbReference type="PROSITE-ProRule" id="PRU00723"/>
    </source>
</evidence>
<keyword evidence="6" id="KW-0507">mRNA processing</keyword>
<evidence type="ECO:0000256" key="19">
    <source>
        <dbReference type="SAM" id="MobiDB-lite"/>
    </source>
</evidence>
<dbReference type="Gene3D" id="4.10.1000.10">
    <property type="entry name" value="Zinc finger, CCCH-type"/>
    <property type="match status" value="1"/>
</dbReference>
<evidence type="ECO:0000256" key="12">
    <source>
        <dbReference type="ARBA" id="ARBA00023027"/>
    </source>
</evidence>
<feature type="compositionally biased region" description="Basic and acidic residues" evidence="19">
    <location>
        <begin position="17"/>
        <end position="30"/>
    </location>
</feature>
<feature type="domain" description="C3H1-type" evidence="20">
    <location>
        <begin position="101"/>
        <end position="129"/>
    </location>
</feature>
<dbReference type="SUPFAM" id="SSF51395">
    <property type="entry name" value="FMN-linked oxidoreductases"/>
    <property type="match status" value="1"/>
</dbReference>
<keyword evidence="12 18" id="KW-0520">NAD</keyword>
<evidence type="ECO:0000256" key="9">
    <source>
        <dbReference type="ARBA" id="ARBA00022771"/>
    </source>
</evidence>
<keyword evidence="4 18" id="KW-0285">Flavoprotein</keyword>
<dbReference type="Pfam" id="PF18018">
    <property type="entry name" value="DNA_pol_D_N"/>
    <property type="match status" value="1"/>
</dbReference>
<dbReference type="PANTHER" id="PTHR45846:SF1">
    <property type="entry name" value="TRNA-DIHYDROURIDINE(47) SYNTHASE [NAD(P)(+)]-LIKE"/>
    <property type="match status" value="1"/>
</dbReference>
<accession>A0AAF0F2F6</accession>
<evidence type="ECO:0000256" key="15">
    <source>
        <dbReference type="ARBA" id="ARBA00049447"/>
    </source>
</evidence>
<sequence length="1218" mass="135028">MTTYRPGTAPIKSAGPLREEEREAGVDIRDTSLSTVDKTLGVSHEAVQADPSVTNDTQGQRVSENEQRAKALPESKLPASEPPSKKRARGQNKGRTFTRTDDAVAICSQIARGLPCKFGESCRFGHDLCAYLSQKGRDIPRISPNPQQTREDWLNAVYNLAEKAEVSVPQQSVNDPVQKSLDFSTSCPFFAERGECPAGWKCRFLGGHVTRDSGSQAVQSDALGERGTGLQLEKDESRMAAWLERSRSVPNQEHPECDEVNWLSPEAARLLRSSKYPYQKTPAILAHLQEETRKMDTSSHQQSTDRRIGTGPMRVDYAYEAALAALQAKAPRGAAATEDALEEHANALRNLRSSDSAADLALIKPAEKRRLNWRGELYLAPLTTTGNLPYRRICSNFGSDIHCGEMGLAESFTSGHASEWSLTRRWEGERIFGTQVCGSKPEYLVPAAEALAKEVGSGLDFVDVNCGCPIDLVFNKGAGSALLDHANKLGRIVRGMSEALGEIPLTIKLRTGTSSKQTTHKIFARAQTEWGVGAITLHGRSRKQRYKNDADWSYIGTCARTLRESVQNWNESARTADEPEMIPVPIYGNGDVYGYRDYYEHMEHTGVDGQMIARGALIKPWIFTEIKERRDWDISARERLDIVRQFADYGLTHWGADTQGVNTTRRFLCEMLSFTHRYIPLGILEQTPVRMNDRPPPFMGRDSLETLLSSPSSQDWVRISEMFLGKAPDNWSFLRMYPLLTQPNTSPTRLRNLTKRLNHVSNKVAMKEERVAGDYDALEELSGPFRVPAAERSYGRQFAQVYDYRLAVLRRRVLAAATRKFEGKVPYVERVLDIPPKQLCFVIGTVYASMRLKPDVLQEIAHEQSIAAQSVPTYADPGHDEIFIEDQSGRVRLVGEKIQAGGPLANLCVTGAVIGVFGAETPDGDLEVADLAFSGPPPPRSIAKSESKNRDEYIVFASGLGMGSQDPKLDLSYDLLLEWLSGELGRRSDAACISSIVLAGDSLERSTWEPNEKSSGTGSRRSTETNPSALFSMLDPWLAELCATMDSVVLLPGALDPSSATIPQQPFQRGLLPRAAKWPNLHCVTNPSWFALHGKTILSTSGQNLDDLLKYVVEDKSTESAALSMAVNTLMWSHVAPTSPDTLWSYPFKSTDPFVLRAAPDLYVIGNQERFQTTTFETQHNDQSHAVRVVLVPSFKHTQEVVLINMKTLEPHVVALQT</sequence>
<dbReference type="InterPro" id="IPR040663">
    <property type="entry name" value="DNA_pol_D_N"/>
</dbReference>
<dbReference type="Gene3D" id="3.20.20.70">
    <property type="entry name" value="Aldolase class I"/>
    <property type="match status" value="1"/>
</dbReference>
<dbReference type="InterPro" id="IPR013785">
    <property type="entry name" value="Aldolase_TIM"/>
</dbReference>
<feature type="compositionally biased region" description="Polar residues" evidence="19">
    <location>
        <begin position="51"/>
        <end position="62"/>
    </location>
</feature>
<keyword evidence="7 18" id="KW-0819">tRNA processing</keyword>
<evidence type="ECO:0000256" key="8">
    <source>
        <dbReference type="ARBA" id="ARBA00022705"/>
    </source>
</evidence>
<comment type="catalytic activity">
    <reaction evidence="16">
        <text>5,6-dihydrouridine(47) in tRNA + NADP(+) = uridine(47) in tRNA + NADPH + H(+)</text>
        <dbReference type="Rhea" id="RHEA:53360"/>
        <dbReference type="Rhea" id="RHEA-COMP:13539"/>
        <dbReference type="Rhea" id="RHEA-COMP:13540"/>
        <dbReference type="ChEBI" id="CHEBI:15378"/>
        <dbReference type="ChEBI" id="CHEBI:57783"/>
        <dbReference type="ChEBI" id="CHEBI:58349"/>
        <dbReference type="ChEBI" id="CHEBI:65315"/>
        <dbReference type="ChEBI" id="CHEBI:74443"/>
        <dbReference type="EC" id="1.3.1.89"/>
    </reaction>
    <physiologicalReaction direction="right-to-left" evidence="16">
        <dbReference type="Rhea" id="RHEA:53362"/>
    </physiologicalReaction>
</comment>
<dbReference type="Pfam" id="PF01207">
    <property type="entry name" value="Dus"/>
    <property type="match status" value="1"/>
</dbReference>
<keyword evidence="9 17" id="KW-0863">Zinc-finger</keyword>
<comment type="catalytic activity">
    <reaction evidence="14">
        <text>a 5,6-dihydrouridine in mRNA + NAD(+) = a uridine in mRNA + NADH + H(+)</text>
        <dbReference type="Rhea" id="RHEA:69851"/>
        <dbReference type="Rhea" id="RHEA-COMP:14658"/>
        <dbReference type="Rhea" id="RHEA-COMP:17789"/>
        <dbReference type="ChEBI" id="CHEBI:15378"/>
        <dbReference type="ChEBI" id="CHEBI:57540"/>
        <dbReference type="ChEBI" id="CHEBI:57945"/>
        <dbReference type="ChEBI" id="CHEBI:65315"/>
        <dbReference type="ChEBI" id="CHEBI:74443"/>
    </reaction>
    <physiologicalReaction direction="right-to-left" evidence="14">
        <dbReference type="Rhea" id="RHEA:69853"/>
    </physiologicalReaction>
</comment>
<dbReference type="Gene3D" id="3.60.21.50">
    <property type="match status" value="1"/>
</dbReference>
<dbReference type="Pfam" id="PF04042">
    <property type="entry name" value="DNA_pol_E_B"/>
    <property type="match status" value="1"/>
</dbReference>
<dbReference type="AlphaFoldDB" id="A0AAF0F2F6"/>
<dbReference type="GO" id="GO:0003677">
    <property type="term" value="F:DNA binding"/>
    <property type="evidence" value="ECO:0007669"/>
    <property type="project" value="InterPro"/>
</dbReference>
<evidence type="ECO:0000256" key="14">
    <source>
        <dbReference type="ARBA" id="ARBA00048342"/>
    </source>
</evidence>
<keyword evidence="10 18" id="KW-0521">NADP</keyword>
<evidence type="ECO:0000256" key="13">
    <source>
        <dbReference type="ARBA" id="ARBA00048266"/>
    </source>
</evidence>
<keyword evidence="11 18" id="KW-0560">Oxidoreductase</keyword>
<dbReference type="CDD" id="cd02801">
    <property type="entry name" value="DUS_like_FMN"/>
    <property type="match status" value="1"/>
</dbReference>
<dbReference type="EC" id="1.3.1.89" evidence="2 18"/>
<evidence type="ECO:0000256" key="1">
    <source>
        <dbReference type="ARBA" id="ARBA00001917"/>
    </source>
</evidence>
<evidence type="ECO:0000256" key="6">
    <source>
        <dbReference type="ARBA" id="ARBA00022664"/>
    </source>
</evidence>
<evidence type="ECO:0000313" key="22">
    <source>
        <dbReference type="Proteomes" id="UP001214628"/>
    </source>
</evidence>
<keyword evidence="17 18" id="KW-0862">Zinc</keyword>
<dbReference type="Pfam" id="PF25585">
    <property type="entry name" value="zf-CCCH_DUS3L"/>
    <property type="match status" value="1"/>
</dbReference>
<dbReference type="Proteomes" id="UP001214628">
    <property type="component" value="Chromosome 1"/>
</dbReference>
<feature type="zinc finger region" description="C3H1-type" evidence="17">
    <location>
        <begin position="101"/>
        <end position="129"/>
    </location>
</feature>
<evidence type="ECO:0000256" key="2">
    <source>
        <dbReference type="ARBA" id="ARBA00012376"/>
    </source>
</evidence>
<dbReference type="Gene3D" id="2.40.50.430">
    <property type="match status" value="1"/>
</dbReference>
<evidence type="ECO:0000256" key="4">
    <source>
        <dbReference type="ARBA" id="ARBA00022630"/>
    </source>
</evidence>
<evidence type="ECO:0000313" key="21">
    <source>
        <dbReference type="EMBL" id="WFD41605.1"/>
    </source>
</evidence>
<name>A0AAF0F2F6_9BASI</name>
<feature type="compositionally biased region" description="Basic and acidic residues" evidence="19">
    <location>
        <begin position="63"/>
        <end position="73"/>
    </location>
</feature>
<dbReference type="GO" id="GO:0008270">
    <property type="term" value="F:zinc ion binding"/>
    <property type="evidence" value="ECO:0007669"/>
    <property type="project" value="UniProtKB-KW"/>
</dbReference>
<comment type="catalytic activity">
    <reaction evidence="15">
        <text>a 5,6-dihydrouridine in mRNA + NADP(+) = a uridine in mRNA + NADPH + H(+)</text>
        <dbReference type="Rhea" id="RHEA:69855"/>
        <dbReference type="Rhea" id="RHEA-COMP:14658"/>
        <dbReference type="Rhea" id="RHEA-COMP:17789"/>
        <dbReference type="ChEBI" id="CHEBI:15378"/>
        <dbReference type="ChEBI" id="CHEBI:57783"/>
        <dbReference type="ChEBI" id="CHEBI:58349"/>
        <dbReference type="ChEBI" id="CHEBI:65315"/>
        <dbReference type="ChEBI" id="CHEBI:74443"/>
    </reaction>
    <physiologicalReaction direction="right-to-left" evidence="15">
        <dbReference type="Rhea" id="RHEA:69857"/>
    </physiologicalReaction>
</comment>
<comment type="similarity">
    <text evidence="18">Belongs to the dus family. Dus3 subfamily.</text>
</comment>
<keyword evidence="17 18" id="KW-0479">Metal-binding</keyword>
<keyword evidence="22" id="KW-1185">Reference proteome</keyword>
<keyword evidence="5 18" id="KW-0288">FMN</keyword>
<feature type="region of interest" description="Disordered" evidence="19">
    <location>
        <begin position="1007"/>
        <end position="1026"/>
    </location>
</feature>
<comment type="cofactor">
    <cofactor evidence="1 18">
        <name>FMN</name>
        <dbReference type="ChEBI" id="CHEBI:58210"/>
    </cofactor>
</comment>
<dbReference type="PROSITE" id="PS50103">
    <property type="entry name" value="ZF_C3H1"/>
    <property type="match status" value="1"/>
</dbReference>
<dbReference type="PROSITE" id="PS01136">
    <property type="entry name" value="UPF0034"/>
    <property type="match status" value="1"/>
</dbReference>
<organism evidence="21 22">
    <name type="scientific">Malassezia psittaci</name>
    <dbReference type="NCBI Taxonomy" id="1821823"/>
    <lineage>
        <taxon>Eukaryota</taxon>
        <taxon>Fungi</taxon>
        <taxon>Dikarya</taxon>
        <taxon>Basidiomycota</taxon>
        <taxon>Ustilaginomycotina</taxon>
        <taxon>Malasseziomycetes</taxon>
        <taxon>Malasseziales</taxon>
        <taxon>Malasseziaceae</taxon>
        <taxon>Malassezia</taxon>
    </lineage>
</organism>
<gene>
    <name evidence="21" type="primary">DUS3</name>
    <name evidence="21" type="ORF">MPSI1_000236</name>
</gene>
<dbReference type="SMART" id="SM00356">
    <property type="entry name" value="ZnF_C3H1"/>
    <property type="match status" value="2"/>
</dbReference>
<evidence type="ECO:0000259" key="20">
    <source>
        <dbReference type="PROSITE" id="PS50103"/>
    </source>
</evidence>
<dbReference type="InterPro" id="IPR000571">
    <property type="entry name" value="Znf_CCCH"/>
</dbReference>
<comment type="function">
    <text evidence="18">Catalyzes the synthesis of dihydrouridine, a modified base found in the D-loop of most tRNAs. Specifically modifies U47 in cytoplasmic tRNAs.</text>
</comment>
<evidence type="ECO:0000256" key="16">
    <source>
        <dbReference type="ARBA" id="ARBA00049513"/>
    </source>
</evidence>
<evidence type="ECO:0000256" key="10">
    <source>
        <dbReference type="ARBA" id="ARBA00022857"/>
    </source>
</evidence>
<keyword evidence="8" id="KW-0235">DNA replication</keyword>
<evidence type="ECO:0000256" key="5">
    <source>
        <dbReference type="ARBA" id="ARBA00022643"/>
    </source>
</evidence>
<evidence type="ECO:0000256" key="7">
    <source>
        <dbReference type="ARBA" id="ARBA00022694"/>
    </source>
</evidence>
<reference evidence="21" key="1">
    <citation type="submission" date="2023-02" db="EMBL/GenBank/DDBJ databases">
        <title>Mating type loci evolution in Malassezia.</title>
        <authorList>
            <person name="Coelho M.A."/>
        </authorList>
    </citation>
    <scope>NUCLEOTIDE SEQUENCE</scope>
    <source>
        <strain evidence="21">CBS 14136</strain>
    </source>
</reference>
<evidence type="ECO:0000256" key="3">
    <source>
        <dbReference type="ARBA" id="ARBA00022143"/>
    </source>
</evidence>
<dbReference type="InterPro" id="IPR018517">
    <property type="entry name" value="tRNA_hU_synthase_CS"/>
</dbReference>
<protein>
    <recommendedName>
        <fullName evidence="3 18">tRNA-dihydrouridine(47) synthase [NAD(P)(+)]</fullName>
        <ecNumber evidence="2 18">1.3.1.89</ecNumber>
    </recommendedName>
    <alternativeName>
        <fullName evidence="18">tRNA-dihydrouridine synthase 3</fullName>
    </alternativeName>
</protein>
<feature type="region of interest" description="Disordered" evidence="19">
    <location>
        <begin position="1"/>
        <end position="95"/>
    </location>
</feature>
<dbReference type="GO" id="GO:0050660">
    <property type="term" value="F:flavin adenine dinucleotide binding"/>
    <property type="evidence" value="ECO:0007669"/>
    <property type="project" value="UniProtKB-UniRule"/>
</dbReference>
<dbReference type="GO" id="GO:0006397">
    <property type="term" value="P:mRNA processing"/>
    <property type="evidence" value="ECO:0007669"/>
    <property type="project" value="UniProtKB-KW"/>
</dbReference>
<dbReference type="GO" id="GO:0102265">
    <property type="term" value="F:tRNA-dihydrouridine47 synthase activity"/>
    <property type="evidence" value="ECO:0007669"/>
    <property type="project" value="UniProtKB-EC"/>
</dbReference>
<dbReference type="GO" id="GO:0006260">
    <property type="term" value="P:DNA replication"/>
    <property type="evidence" value="ECO:0007669"/>
    <property type="project" value="UniProtKB-KW"/>
</dbReference>
<evidence type="ECO:0000256" key="18">
    <source>
        <dbReference type="RuleBase" id="RU291113"/>
    </source>
</evidence>
<comment type="catalytic activity">
    <reaction evidence="13">
        <text>5,6-dihydrouridine(47) in tRNA + NAD(+) = uridine(47) in tRNA + NADH + H(+)</text>
        <dbReference type="Rhea" id="RHEA:53364"/>
        <dbReference type="Rhea" id="RHEA-COMP:13539"/>
        <dbReference type="Rhea" id="RHEA-COMP:13540"/>
        <dbReference type="ChEBI" id="CHEBI:15378"/>
        <dbReference type="ChEBI" id="CHEBI:57540"/>
        <dbReference type="ChEBI" id="CHEBI:57945"/>
        <dbReference type="ChEBI" id="CHEBI:65315"/>
        <dbReference type="ChEBI" id="CHEBI:74443"/>
        <dbReference type="EC" id="1.3.1.89"/>
    </reaction>
    <physiologicalReaction direction="right-to-left" evidence="13">
        <dbReference type="Rhea" id="RHEA:53366"/>
    </physiologicalReaction>
</comment>
<dbReference type="InterPro" id="IPR035587">
    <property type="entry name" value="DUS-like_FMN-bd"/>
</dbReference>
<dbReference type="InterPro" id="IPR007185">
    <property type="entry name" value="DNA_pol_a/d/e_bsu"/>
</dbReference>
<evidence type="ECO:0000256" key="11">
    <source>
        <dbReference type="ARBA" id="ARBA00023002"/>
    </source>
</evidence>
<dbReference type="EMBL" id="CP118375">
    <property type="protein sequence ID" value="WFD41605.1"/>
    <property type="molecule type" value="Genomic_DNA"/>
</dbReference>